<dbReference type="GO" id="GO:0043386">
    <property type="term" value="P:mycotoxin biosynthetic process"/>
    <property type="evidence" value="ECO:0007669"/>
    <property type="project" value="InterPro"/>
</dbReference>
<keyword evidence="4" id="KW-0812">Transmembrane</keyword>
<feature type="transmembrane region" description="Helical" evidence="4">
    <location>
        <begin position="53"/>
        <end position="75"/>
    </location>
</feature>
<evidence type="ECO:0000313" key="5">
    <source>
        <dbReference type="EMBL" id="CZT08286.1"/>
    </source>
</evidence>
<name>A0A1E1LCN0_9HELO</name>
<proteinExistence type="inferred from homology"/>
<protein>
    <recommendedName>
        <fullName evidence="7">Tat pathway signal sequence</fullName>
    </recommendedName>
</protein>
<dbReference type="Proteomes" id="UP000178129">
    <property type="component" value="Unassembled WGS sequence"/>
</dbReference>
<keyword evidence="4" id="KW-1133">Transmembrane helix</keyword>
<organism evidence="5 6">
    <name type="scientific">Rhynchosporium graminicola</name>
    <dbReference type="NCBI Taxonomy" id="2792576"/>
    <lineage>
        <taxon>Eukaryota</taxon>
        <taxon>Fungi</taxon>
        <taxon>Dikarya</taxon>
        <taxon>Ascomycota</taxon>
        <taxon>Pezizomycotina</taxon>
        <taxon>Leotiomycetes</taxon>
        <taxon>Helotiales</taxon>
        <taxon>Ploettnerulaceae</taxon>
        <taxon>Rhynchosporium</taxon>
    </lineage>
</organism>
<comment type="pathway">
    <text evidence="1">Mycotoxin biosynthesis.</text>
</comment>
<dbReference type="STRING" id="914237.A0A1E1LCN0"/>
<gene>
    <name evidence="5" type="ORF">RCO7_08289</name>
</gene>
<sequence>MSFTKYDRVGEDEKFQEPFPGGRTSTSTSDSTLLDEEDVRGFAQPREKFTIKWMWLVHAALLSLSFTMFVGAFFIRTSTLEHVKKFSAYSPAASAVEYQTVKFNATMGEGSPYVGKGPEVDEAWFKISYDIGDQVITDAERKIIGMPESHLRATNPKTGVEGYRVGLEVFHQLHCINLLRQVTYKDYYSQPELGFGNFVGTQEDLQMHTDHCLEILRMNAECNADIGVFTFYMEEGDPLPWPELNSNHQCRNFNKVKEWALDNSIGNMERGDVNP</sequence>
<dbReference type="PANTHER" id="PTHR33365:SF4">
    <property type="entry name" value="CYCLOCHLOROTINE BIOSYNTHESIS PROTEIN O"/>
    <property type="match status" value="1"/>
</dbReference>
<comment type="caution">
    <text evidence="5">The sequence shown here is derived from an EMBL/GenBank/DDBJ whole genome shotgun (WGS) entry which is preliminary data.</text>
</comment>
<evidence type="ECO:0000256" key="1">
    <source>
        <dbReference type="ARBA" id="ARBA00004685"/>
    </source>
</evidence>
<feature type="compositionally biased region" description="Basic and acidic residues" evidence="3">
    <location>
        <begin position="1"/>
        <end position="16"/>
    </location>
</feature>
<feature type="region of interest" description="Disordered" evidence="3">
    <location>
        <begin position="1"/>
        <end position="32"/>
    </location>
</feature>
<comment type="similarity">
    <text evidence="2">Belongs to the ustYa family.</text>
</comment>
<evidence type="ECO:0000256" key="3">
    <source>
        <dbReference type="SAM" id="MobiDB-lite"/>
    </source>
</evidence>
<evidence type="ECO:0000313" key="6">
    <source>
        <dbReference type="Proteomes" id="UP000178129"/>
    </source>
</evidence>
<reference evidence="6" key="1">
    <citation type="submission" date="2016-03" db="EMBL/GenBank/DDBJ databases">
        <authorList>
            <person name="Ploux O."/>
        </authorList>
    </citation>
    <scope>NUCLEOTIDE SEQUENCE [LARGE SCALE GENOMIC DNA]</scope>
    <source>
        <strain evidence="6">UK7</strain>
    </source>
</reference>
<keyword evidence="4" id="KW-0472">Membrane</keyword>
<dbReference type="InterPro" id="IPR021765">
    <property type="entry name" value="UstYa-like"/>
</dbReference>
<dbReference type="EMBL" id="FJUW01000046">
    <property type="protein sequence ID" value="CZT08286.1"/>
    <property type="molecule type" value="Genomic_DNA"/>
</dbReference>
<dbReference type="Pfam" id="PF11807">
    <property type="entry name" value="UstYa"/>
    <property type="match status" value="1"/>
</dbReference>
<evidence type="ECO:0000256" key="2">
    <source>
        <dbReference type="ARBA" id="ARBA00035112"/>
    </source>
</evidence>
<evidence type="ECO:0008006" key="7">
    <source>
        <dbReference type="Google" id="ProtNLM"/>
    </source>
</evidence>
<dbReference type="AlphaFoldDB" id="A0A1E1LCN0"/>
<accession>A0A1E1LCN0</accession>
<dbReference type="InParanoid" id="A0A1E1LCN0"/>
<keyword evidence="6" id="KW-1185">Reference proteome</keyword>
<evidence type="ECO:0000256" key="4">
    <source>
        <dbReference type="SAM" id="Phobius"/>
    </source>
</evidence>
<dbReference type="PANTHER" id="PTHR33365">
    <property type="entry name" value="YALI0B05434P"/>
    <property type="match status" value="1"/>
</dbReference>